<sequence>MAYLCGHLQEIRSTLGDDETDASTPLRKLLDAVRSGSGADIATTLDAVHAALRTVGDARGIYGHHRGLTPVGVHSIEVVYRCPLERCDGRGRDEVDADPPHCAISGQELRRERLS</sequence>
<evidence type="ECO:0000313" key="3">
    <source>
        <dbReference type="Proteomes" id="UP001348098"/>
    </source>
</evidence>
<reference evidence="2 3" key="1">
    <citation type="submission" date="2023-12" db="EMBL/GenBank/DDBJ databases">
        <title>novel species in genus Nocarida.</title>
        <authorList>
            <person name="Li Z."/>
        </authorList>
    </citation>
    <scope>NUCLEOTIDE SEQUENCE [LARGE SCALE GENOMIC DNA]</scope>
    <source>
        <strain evidence="2 3">CDC186</strain>
    </source>
</reference>
<dbReference type="RefSeq" id="WP_195082103.1">
    <property type="nucleotide sequence ID" value="NZ_JAYESH010000009.1"/>
</dbReference>
<feature type="region of interest" description="Disordered" evidence="1">
    <location>
        <begin position="90"/>
        <end position="115"/>
    </location>
</feature>
<comment type="caution">
    <text evidence="2">The sequence shown here is derived from an EMBL/GenBank/DDBJ whole genome shotgun (WGS) entry which is preliminary data.</text>
</comment>
<keyword evidence="3" id="KW-1185">Reference proteome</keyword>
<dbReference type="Proteomes" id="UP001348098">
    <property type="component" value="Unassembled WGS sequence"/>
</dbReference>
<proteinExistence type="predicted"/>
<evidence type="ECO:0000256" key="1">
    <source>
        <dbReference type="SAM" id="MobiDB-lite"/>
    </source>
</evidence>
<organism evidence="2 3">
    <name type="scientific">Nocardia implantans</name>
    <dbReference type="NCBI Taxonomy" id="3108168"/>
    <lineage>
        <taxon>Bacteria</taxon>
        <taxon>Bacillati</taxon>
        <taxon>Actinomycetota</taxon>
        <taxon>Actinomycetes</taxon>
        <taxon>Mycobacteriales</taxon>
        <taxon>Nocardiaceae</taxon>
        <taxon>Nocardia</taxon>
    </lineage>
</organism>
<evidence type="ECO:0000313" key="2">
    <source>
        <dbReference type="EMBL" id="MEB3513809.1"/>
    </source>
</evidence>
<protein>
    <submittedName>
        <fullName evidence="2">Uncharacterized protein</fullName>
    </submittedName>
</protein>
<name>A0ABU6B280_9NOCA</name>
<accession>A0ABU6B280</accession>
<dbReference type="EMBL" id="JAYKYQ010000013">
    <property type="protein sequence ID" value="MEB3513809.1"/>
    <property type="molecule type" value="Genomic_DNA"/>
</dbReference>
<gene>
    <name evidence="2" type="ORF">U3653_27600</name>
</gene>